<proteinExistence type="predicted"/>
<accession>A0ABW5NIY2</accession>
<dbReference type="EMBL" id="JBHUMA010000006">
    <property type="protein sequence ID" value="MFD2598558.1"/>
    <property type="molecule type" value="Genomic_DNA"/>
</dbReference>
<protein>
    <submittedName>
        <fullName evidence="1">Uncharacterized protein</fullName>
    </submittedName>
</protein>
<dbReference type="SUPFAM" id="SSF82171">
    <property type="entry name" value="DPP6 N-terminal domain-like"/>
    <property type="match status" value="1"/>
</dbReference>
<name>A0ABW5NIY2_9SPHI</name>
<comment type="caution">
    <text evidence="1">The sequence shown here is derived from an EMBL/GenBank/DDBJ whole genome shotgun (WGS) entry which is preliminary data.</text>
</comment>
<keyword evidence="2" id="KW-1185">Reference proteome</keyword>
<reference evidence="2" key="1">
    <citation type="journal article" date="2019" name="Int. J. Syst. Evol. Microbiol.">
        <title>The Global Catalogue of Microorganisms (GCM) 10K type strain sequencing project: providing services to taxonomists for standard genome sequencing and annotation.</title>
        <authorList>
            <consortium name="The Broad Institute Genomics Platform"/>
            <consortium name="The Broad Institute Genome Sequencing Center for Infectious Disease"/>
            <person name="Wu L."/>
            <person name="Ma J."/>
        </authorList>
    </citation>
    <scope>NUCLEOTIDE SEQUENCE [LARGE SCALE GENOMIC DNA]</scope>
    <source>
        <strain evidence="2">KCTC 42248</strain>
    </source>
</reference>
<dbReference type="InterPro" id="IPR011042">
    <property type="entry name" value="6-blade_b-propeller_TolB-like"/>
</dbReference>
<dbReference type="Proteomes" id="UP001597393">
    <property type="component" value="Unassembled WGS sequence"/>
</dbReference>
<gene>
    <name evidence="1" type="ORF">ACFSQ3_06285</name>
</gene>
<evidence type="ECO:0000313" key="2">
    <source>
        <dbReference type="Proteomes" id="UP001597393"/>
    </source>
</evidence>
<evidence type="ECO:0000313" key="1">
    <source>
        <dbReference type="EMBL" id="MFD2598558.1"/>
    </source>
</evidence>
<dbReference type="RefSeq" id="WP_380868567.1">
    <property type="nucleotide sequence ID" value="NZ_JBHUMA010000006.1"/>
</dbReference>
<sequence>MRQNANTFIEGYTGKIPVILHANHIIQNGFVQLAPRKTEFFPLPSGIASNVEWLPNLAQHELRHVAQIDKLTGRLRGPFFEQFSYAMFGIHLPAWYFEGDAVFTETHFSSGGRGRMPSWFMPIRANQLAGRRYGFDKNILGSFKDITPSFYLTGYLMNTHLTNQFGGQIKEEMLEDMRGKLFRPFNFYKALRKHSNGYNSRRLYQGAIDSITQIWRSEATGKSLLSHIETPNSKYPVHYLLPQKSNAHSDTIYALWQGPQNIPHIVSIQNGTAHRVAYTGQQLMPYFHVNDNILIWDEVRKDARYGKNTFQVVHIKNLKTDVHKTFKLEDFAYTPALSPNNKHFVVVQVNNSGQSALAVYDTANGVKQIEIRLPHGLHIQQPQYNAASERIVCIAVSDQGTTLMEFDLSTKNYKFLLPWGSQTLERPLYDGENIIYKAHYNGIDNIYSLDSEGKINALSDVLYGAFNPTPINSDSLLINDYTPDGHRIAMISAKSNQTINRNEIKEINYDRLPNQNRNRNYLTDFRLGKNYAFRDSVLPENVIDSTIIRPYTSLSGLFNFHSLSISNNNFESLDNFRPGVFWLANDLLNTSQITLGYEYDTDIQKSIYSADFTYAKYFPKFNLRYENRGQLGQARTADDQIIGFDWRENYYAANVLIPFSIYRQNMIYSYGVQVGTSYLQRYQVSVLVNNFQDEIAFPLNYQAYFNRNRRRSHMDLQPRWGQQISATYRHRPFMEGTRAGTILSLRTGFYFPGLFTNHGLQARLSFQHKNGVYQFSNDIPVVSGFGYFPSPRIDNTLLLTYRMPIAYPDWTIGPLAYIKRIQAKAFSDYQNLQNSSIAPKTFGLGISADFNLLRYVLPDINVSVEGIYINDSRATQRVVPVFSLSYSY</sequence>
<dbReference type="Gene3D" id="2.120.10.30">
    <property type="entry name" value="TolB, C-terminal domain"/>
    <property type="match status" value="1"/>
</dbReference>
<organism evidence="1 2">
    <name type="scientific">Sphingobacterium corticis</name>
    <dbReference type="NCBI Taxonomy" id="1812823"/>
    <lineage>
        <taxon>Bacteria</taxon>
        <taxon>Pseudomonadati</taxon>
        <taxon>Bacteroidota</taxon>
        <taxon>Sphingobacteriia</taxon>
        <taxon>Sphingobacteriales</taxon>
        <taxon>Sphingobacteriaceae</taxon>
        <taxon>Sphingobacterium</taxon>
    </lineage>
</organism>